<dbReference type="PANTHER" id="PTHR11220:SF1">
    <property type="entry name" value="HEME-BINDING PROTEIN 2"/>
    <property type="match status" value="1"/>
</dbReference>
<evidence type="ECO:0000313" key="2">
    <source>
        <dbReference type="EMBL" id="EPS59178.1"/>
    </source>
</evidence>
<feature type="non-terminal residue" evidence="2">
    <location>
        <position position="190"/>
    </location>
</feature>
<keyword evidence="3" id="KW-1185">Reference proteome</keyword>
<reference evidence="2 3" key="1">
    <citation type="journal article" date="2013" name="BMC Genomics">
        <title>The miniature genome of a carnivorous plant Genlisea aurea contains a low number of genes and short non-coding sequences.</title>
        <authorList>
            <person name="Leushkin E.V."/>
            <person name="Sutormin R.A."/>
            <person name="Nabieva E.R."/>
            <person name="Penin A.A."/>
            <person name="Kondrashov A.S."/>
            <person name="Logacheva M.D."/>
        </authorList>
    </citation>
    <scope>NUCLEOTIDE SEQUENCE [LARGE SCALE GENOMIC DNA]</scope>
</reference>
<sequence length="190" mass="21161">ESPQYTVVHSESDFEVRFYRDSAWMTAPTDEISFEKATKVGFHRLFEFIEGANLNFSRLAMTKPVLTSIVPGGGPLGSSAFFVKFYLPVEFQADPPTPLPELNLEPDRWTGHCIAVRSFSGFARDSNIVKQAEKLALSLSRSSRWANSTNTGRSSGYAYSVAQYDSPFKLIGRVNEVWVDVNGSEEDGCK</sequence>
<name>S8D8Y7_9LAMI</name>
<dbReference type="SUPFAM" id="SSF55136">
    <property type="entry name" value="Probable bacterial effector-binding domain"/>
    <property type="match status" value="1"/>
</dbReference>
<evidence type="ECO:0008006" key="4">
    <source>
        <dbReference type="Google" id="ProtNLM"/>
    </source>
</evidence>
<evidence type="ECO:0000313" key="3">
    <source>
        <dbReference type="Proteomes" id="UP000015453"/>
    </source>
</evidence>
<comment type="similarity">
    <text evidence="1">Belongs to the HEBP family.</text>
</comment>
<dbReference type="InterPro" id="IPR006917">
    <property type="entry name" value="SOUL_heme-bd"/>
</dbReference>
<dbReference type="AlphaFoldDB" id="S8D8Y7"/>
<dbReference type="FunFam" id="3.20.80.10:FF:000002">
    <property type="entry name" value="Heme-binding protein 2"/>
    <property type="match status" value="1"/>
</dbReference>
<feature type="non-terminal residue" evidence="2">
    <location>
        <position position="1"/>
    </location>
</feature>
<dbReference type="InterPro" id="IPR011256">
    <property type="entry name" value="Reg_factor_effector_dom_sf"/>
</dbReference>
<dbReference type="Gene3D" id="3.20.80.10">
    <property type="entry name" value="Regulatory factor, effector binding domain"/>
    <property type="match status" value="1"/>
</dbReference>
<protein>
    <recommendedName>
        <fullName evidence="4">SOUL heme-binding family protein</fullName>
    </recommendedName>
</protein>
<dbReference type="OrthoDB" id="6424451at2759"/>
<dbReference type="PANTHER" id="PTHR11220">
    <property type="entry name" value="HEME-BINDING PROTEIN-RELATED"/>
    <property type="match status" value="1"/>
</dbReference>
<proteinExistence type="inferred from homology"/>
<dbReference type="Pfam" id="PF04832">
    <property type="entry name" value="SOUL"/>
    <property type="match status" value="1"/>
</dbReference>
<comment type="caution">
    <text evidence="2">The sequence shown here is derived from an EMBL/GenBank/DDBJ whole genome shotgun (WGS) entry which is preliminary data.</text>
</comment>
<evidence type="ECO:0000256" key="1">
    <source>
        <dbReference type="ARBA" id="ARBA00009817"/>
    </source>
</evidence>
<organism evidence="2 3">
    <name type="scientific">Genlisea aurea</name>
    <dbReference type="NCBI Taxonomy" id="192259"/>
    <lineage>
        <taxon>Eukaryota</taxon>
        <taxon>Viridiplantae</taxon>
        <taxon>Streptophyta</taxon>
        <taxon>Embryophyta</taxon>
        <taxon>Tracheophyta</taxon>
        <taxon>Spermatophyta</taxon>
        <taxon>Magnoliopsida</taxon>
        <taxon>eudicotyledons</taxon>
        <taxon>Gunneridae</taxon>
        <taxon>Pentapetalae</taxon>
        <taxon>asterids</taxon>
        <taxon>lamiids</taxon>
        <taxon>Lamiales</taxon>
        <taxon>Lentibulariaceae</taxon>
        <taxon>Genlisea</taxon>
    </lineage>
</organism>
<dbReference type="Proteomes" id="UP000015453">
    <property type="component" value="Unassembled WGS sequence"/>
</dbReference>
<accession>S8D8Y7</accession>
<gene>
    <name evidence="2" type="ORF">M569_15632</name>
</gene>
<dbReference type="EMBL" id="AUSU01008575">
    <property type="protein sequence ID" value="EPS59178.1"/>
    <property type="molecule type" value="Genomic_DNA"/>
</dbReference>